<feature type="region of interest" description="Disordered" evidence="14">
    <location>
        <begin position="552"/>
        <end position="1073"/>
    </location>
</feature>
<feature type="region of interest" description="Disordered" evidence="14">
    <location>
        <begin position="144"/>
        <end position="192"/>
    </location>
</feature>
<comment type="caution">
    <text evidence="16">The sequence shown here is derived from an EMBL/GenBank/DDBJ whole genome shotgun (WGS) entry which is preliminary data.</text>
</comment>
<evidence type="ECO:0000256" key="3">
    <source>
        <dbReference type="ARBA" id="ARBA00022723"/>
    </source>
</evidence>
<feature type="compositionally biased region" description="Basic and acidic residues" evidence="14">
    <location>
        <begin position="728"/>
        <end position="737"/>
    </location>
</feature>
<name>A0AAV2QGS8_MEGNR</name>
<feature type="compositionally biased region" description="Acidic residues" evidence="14">
    <location>
        <begin position="1200"/>
        <end position="1212"/>
    </location>
</feature>
<dbReference type="GO" id="GO:0005524">
    <property type="term" value="F:ATP binding"/>
    <property type="evidence" value="ECO:0007669"/>
    <property type="project" value="UniProtKB-KW"/>
</dbReference>
<evidence type="ECO:0000256" key="2">
    <source>
        <dbReference type="ARBA" id="ARBA00007025"/>
    </source>
</evidence>
<dbReference type="PROSITE" id="PS51533">
    <property type="entry name" value="ADD"/>
    <property type="match status" value="1"/>
</dbReference>
<feature type="compositionally biased region" description="Polar residues" evidence="14">
    <location>
        <begin position="588"/>
        <end position="598"/>
    </location>
</feature>
<feature type="compositionally biased region" description="Basic and acidic residues" evidence="14">
    <location>
        <begin position="144"/>
        <end position="154"/>
    </location>
</feature>
<dbReference type="GO" id="GO:0016787">
    <property type="term" value="F:hydrolase activity"/>
    <property type="evidence" value="ECO:0007669"/>
    <property type="project" value="UniProtKB-KW"/>
</dbReference>
<feature type="compositionally biased region" description="Basic and acidic residues" evidence="14">
    <location>
        <begin position="1024"/>
        <end position="1037"/>
    </location>
</feature>
<keyword evidence="11" id="KW-0234">DNA repair</keyword>
<dbReference type="InterPro" id="IPR011011">
    <property type="entry name" value="Znf_FYVE_PHD"/>
</dbReference>
<dbReference type="CDD" id="cd11726">
    <property type="entry name" value="ADDz_ATRX"/>
    <property type="match status" value="1"/>
</dbReference>
<dbReference type="PANTHER" id="PTHR46357">
    <property type="entry name" value="TRANSCRIPTIONAL REGULATOR ATRX"/>
    <property type="match status" value="1"/>
</dbReference>
<evidence type="ECO:0000256" key="7">
    <source>
        <dbReference type="ARBA" id="ARBA00022801"/>
    </source>
</evidence>
<feature type="compositionally biased region" description="Basic and acidic residues" evidence="14">
    <location>
        <begin position="446"/>
        <end position="467"/>
    </location>
</feature>
<dbReference type="InterPro" id="IPR041430">
    <property type="entry name" value="ADD_ATRX"/>
</dbReference>
<dbReference type="EMBL" id="CAXKWB010005809">
    <property type="protein sequence ID" value="CAL4079945.1"/>
    <property type="molecule type" value="Genomic_DNA"/>
</dbReference>
<evidence type="ECO:0000256" key="10">
    <source>
        <dbReference type="ARBA" id="ARBA00023125"/>
    </source>
</evidence>
<evidence type="ECO:0000259" key="15">
    <source>
        <dbReference type="PROSITE" id="PS51533"/>
    </source>
</evidence>
<feature type="compositionally biased region" description="Basic and acidic residues" evidence="14">
    <location>
        <begin position="651"/>
        <end position="705"/>
    </location>
</feature>
<feature type="region of interest" description="Disordered" evidence="14">
    <location>
        <begin position="213"/>
        <end position="251"/>
    </location>
</feature>
<evidence type="ECO:0000256" key="5">
    <source>
        <dbReference type="ARBA" id="ARBA00022763"/>
    </source>
</evidence>
<keyword evidence="12" id="KW-0539">Nucleus</keyword>
<feature type="compositionally biased region" description="Basic residues" evidence="14">
    <location>
        <begin position="1145"/>
        <end position="1160"/>
    </location>
</feature>
<comment type="subcellular location">
    <subcellularLocation>
        <location evidence="1">Nucleus</location>
    </subcellularLocation>
</comment>
<feature type="compositionally biased region" description="Acidic residues" evidence="14">
    <location>
        <begin position="620"/>
        <end position="629"/>
    </location>
</feature>
<keyword evidence="6" id="KW-0863">Zinc-finger</keyword>
<protein>
    <recommendedName>
        <fullName evidence="15">PHD-type domain-containing protein</fullName>
    </recommendedName>
</protein>
<feature type="compositionally biased region" description="Basic residues" evidence="14">
    <location>
        <begin position="1009"/>
        <end position="1023"/>
    </location>
</feature>
<dbReference type="GO" id="GO:0031490">
    <property type="term" value="F:chromatin DNA binding"/>
    <property type="evidence" value="ECO:0007669"/>
    <property type="project" value="TreeGrafter"/>
</dbReference>
<comment type="catalytic activity">
    <reaction evidence="13">
        <text>ATP + H2O = ADP + phosphate + H(+)</text>
        <dbReference type="Rhea" id="RHEA:13065"/>
        <dbReference type="ChEBI" id="CHEBI:15377"/>
        <dbReference type="ChEBI" id="CHEBI:15378"/>
        <dbReference type="ChEBI" id="CHEBI:30616"/>
        <dbReference type="ChEBI" id="CHEBI:43474"/>
        <dbReference type="ChEBI" id="CHEBI:456216"/>
        <dbReference type="EC" id="3.6.4.12"/>
    </reaction>
</comment>
<proteinExistence type="inferred from homology"/>
<dbReference type="Pfam" id="PF17981">
    <property type="entry name" value="ADD_ATRX"/>
    <property type="match status" value="1"/>
</dbReference>
<keyword evidence="10" id="KW-0238">DNA-binding</keyword>
<feature type="compositionally biased region" description="Basic residues" evidence="14">
    <location>
        <begin position="1114"/>
        <end position="1125"/>
    </location>
</feature>
<keyword evidence="5" id="KW-0227">DNA damage</keyword>
<keyword evidence="3" id="KW-0479">Metal-binding</keyword>
<evidence type="ECO:0000256" key="14">
    <source>
        <dbReference type="SAM" id="MobiDB-lite"/>
    </source>
</evidence>
<dbReference type="GO" id="GO:0006338">
    <property type="term" value="P:chromatin remodeling"/>
    <property type="evidence" value="ECO:0007669"/>
    <property type="project" value="TreeGrafter"/>
</dbReference>
<reference evidence="16 17" key="1">
    <citation type="submission" date="2024-05" db="EMBL/GenBank/DDBJ databases">
        <authorList>
            <person name="Wallberg A."/>
        </authorList>
    </citation>
    <scope>NUCLEOTIDE SEQUENCE [LARGE SCALE GENOMIC DNA]</scope>
</reference>
<feature type="compositionally biased region" description="Polar residues" evidence="14">
    <location>
        <begin position="155"/>
        <end position="175"/>
    </location>
</feature>
<evidence type="ECO:0000256" key="9">
    <source>
        <dbReference type="ARBA" id="ARBA00022840"/>
    </source>
</evidence>
<dbReference type="PANTHER" id="PTHR46357:SF1">
    <property type="entry name" value="TRANSCRIPTIONAL REGULATOR ATRX"/>
    <property type="match status" value="1"/>
</dbReference>
<keyword evidence="4" id="KW-0547">Nucleotide-binding</keyword>
<feature type="region of interest" description="Disordered" evidence="14">
    <location>
        <begin position="1114"/>
        <end position="1212"/>
    </location>
</feature>
<evidence type="ECO:0000256" key="4">
    <source>
        <dbReference type="ARBA" id="ARBA00022741"/>
    </source>
</evidence>
<sequence length="1212" mass="138832">MDPKEVREMMGMEEDPDGTTHQVAVIMTGEIYRNAGLKNSKHSDVEGRLYDKLCTIGKHKLRDEVRLMAKNIAMQVSDKKFEASVSWLDDFSRRFCLSRKKMGFHSASMLKTKTSASKPLIKVKTSAADKLNTEDVIKTCSIKDSEESNEKTTENGHANNDSGSNKGTKNINGKSSSKEESNTLEDPEEDPLKINSEETMEAFNIHTKESLSCVKKGGRRSGSSGEQTDNDDVIEVSDNNDKDKEEETKDKKLEEPEVRLIEYSKKETKYWKKSLEVLEKKVNEEVFRCSSCNEQVNHQIMGLVKAHPVLGVFLCKRCRKFYGKGKFCKDEEGYDEYCRWCAEGGDLLCCEQEGCFNGFCKRCIKRNLGRSEASKAENAENWSCYVCDKEPLMEPRAILRTIIYCIDKAEKKADGMSRSDNKKKDMKSKFELLKRNRLKKGLNSPEKNKKSEKNKKEIRNKAKKEPQTGENLKADLLSALSEGANRGEPWLQDSIDSMGDMIQLCQLNLKKIDQRWKRESCSTEATSKAVERILKQIKAMCTNFNIVEEHLTKSNEGEGTSVAETSTNNINEEKGKDDNQLEKETKDQQMQNKGQEMNSNDEEDEPSIKSPRKGKKTIIDSDDDDEEMAEEKASPKKGKKNMVESDDEKETEYKSEQKESQSIKDKSENTENKNKSEETTEDRSNRKSSKEGKKDESKELAKDNESSNEDESAEKKRKRNNSDNDVDDKEKDNENIKSKRRKSMRSKSTDERISEDEDNVSSNKSPFKNQKKQDNKKSKKTEGKNKEPAGSDEDLFADTTMDANVGDLAESSVNGSLIKEEEQEDKVKKEKGKKDTIKKENMDNKDDKKNIKKENLVDEEDKKLIKKENLEDKDDKTESENEKHIESKKNKKSLKEKNEESLKSIMNSDSENEDSSKTPEKKFEKKYDLSKKKSKSPKKSDDKSPQKKSKDTKGNEKKSNVSDNESEEECIDSEEEMLGFEPRDSDDDREEIKKKKQKKRKDDTFNPKGRSKLRGPRCKRKDKKTLAEEDRNDDAKRAILASDSEVTDADSEGDGENITKNRRRKVKSKWTQEQQLDAKCCTTINTLSKTIESKLNDVGYIDLYEFPELTKLKRRKGWVSPRKKGSQMTLNSDDEDSDEEFVRLMKFKAPKPAPKSRKKKPEPITDEEEKEDKRKKNRGNQGGSKTNKKTMKEGLCDIDINNDDDDDQDDEE</sequence>
<dbReference type="GO" id="GO:0005634">
    <property type="term" value="C:nucleus"/>
    <property type="evidence" value="ECO:0007669"/>
    <property type="project" value="UniProtKB-SubCell"/>
</dbReference>
<feature type="compositionally biased region" description="Basic and acidic residues" evidence="14">
    <location>
        <begin position="771"/>
        <end position="789"/>
    </location>
</feature>
<evidence type="ECO:0000256" key="8">
    <source>
        <dbReference type="ARBA" id="ARBA00022833"/>
    </source>
</evidence>
<feature type="compositionally biased region" description="Acidic residues" evidence="14">
    <location>
        <begin position="1045"/>
        <end position="1055"/>
    </location>
</feature>
<feature type="compositionally biased region" description="Basic and acidic residues" evidence="14">
    <location>
        <begin position="825"/>
        <end position="902"/>
    </location>
</feature>
<dbReference type="InterPro" id="IPR013083">
    <property type="entry name" value="Znf_RING/FYVE/PHD"/>
</dbReference>
<evidence type="ECO:0000256" key="12">
    <source>
        <dbReference type="ARBA" id="ARBA00023242"/>
    </source>
</evidence>
<feature type="compositionally biased region" description="Basic and acidic residues" evidence="14">
    <location>
        <begin position="571"/>
        <end position="587"/>
    </location>
</feature>
<keyword evidence="8" id="KW-0862">Zinc</keyword>
<accession>A0AAV2QGS8</accession>
<dbReference type="GO" id="GO:0008270">
    <property type="term" value="F:zinc ion binding"/>
    <property type="evidence" value="ECO:0007669"/>
    <property type="project" value="UniProtKB-KW"/>
</dbReference>
<evidence type="ECO:0000313" key="16">
    <source>
        <dbReference type="EMBL" id="CAL4079945.1"/>
    </source>
</evidence>
<dbReference type="AlphaFoldDB" id="A0AAV2QGS8"/>
<dbReference type="GO" id="GO:0006281">
    <property type="term" value="P:DNA repair"/>
    <property type="evidence" value="ECO:0007669"/>
    <property type="project" value="UniProtKB-KW"/>
</dbReference>
<dbReference type="GO" id="GO:0010468">
    <property type="term" value="P:regulation of gene expression"/>
    <property type="evidence" value="ECO:0007669"/>
    <property type="project" value="UniProtKB-ARBA"/>
</dbReference>
<feature type="region of interest" description="Disordered" evidence="14">
    <location>
        <begin position="441"/>
        <end position="472"/>
    </location>
</feature>
<dbReference type="GO" id="GO:0003678">
    <property type="term" value="F:DNA helicase activity"/>
    <property type="evidence" value="ECO:0007669"/>
    <property type="project" value="UniProtKB-EC"/>
</dbReference>
<keyword evidence="9" id="KW-0067">ATP-binding</keyword>
<keyword evidence="7" id="KW-0378">Hydrolase</keyword>
<dbReference type="InterPro" id="IPR025766">
    <property type="entry name" value="ADD"/>
</dbReference>
<dbReference type="SUPFAM" id="SSF57903">
    <property type="entry name" value="FYVE/PHD zinc finger"/>
    <property type="match status" value="1"/>
</dbReference>
<feature type="domain" description="PHD-type" evidence="15">
    <location>
        <begin position="277"/>
        <end position="415"/>
    </location>
</feature>
<comment type="similarity">
    <text evidence="2">Belongs to the SNF2/RAD54 helicase family.</text>
</comment>
<feature type="compositionally biased region" description="Acidic residues" evidence="14">
    <location>
        <begin position="964"/>
        <end position="989"/>
    </location>
</feature>
<feature type="compositionally biased region" description="Basic and acidic residues" evidence="14">
    <location>
        <begin position="914"/>
        <end position="931"/>
    </location>
</feature>
<dbReference type="Proteomes" id="UP001497623">
    <property type="component" value="Unassembled WGS sequence"/>
</dbReference>
<evidence type="ECO:0000256" key="6">
    <source>
        <dbReference type="ARBA" id="ARBA00022771"/>
    </source>
</evidence>
<dbReference type="InterPro" id="IPR052131">
    <property type="entry name" value="ATRX_domain-containing"/>
</dbReference>
<keyword evidence="17" id="KW-1185">Reference proteome</keyword>
<evidence type="ECO:0000256" key="11">
    <source>
        <dbReference type="ARBA" id="ARBA00023204"/>
    </source>
</evidence>
<evidence type="ECO:0000256" key="1">
    <source>
        <dbReference type="ARBA" id="ARBA00004123"/>
    </source>
</evidence>
<dbReference type="GO" id="GO:0031297">
    <property type="term" value="P:replication fork processing"/>
    <property type="evidence" value="ECO:0007669"/>
    <property type="project" value="TreeGrafter"/>
</dbReference>
<feature type="compositionally biased region" description="Basic and acidic residues" evidence="14">
    <location>
        <begin position="938"/>
        <end position="960"/>
    </location>
</feature>
<evidence type="ECO:0000256" key="13">
    <source>
        <dbReference type="ARBA" id="ARBA00047995"/>
    </source>
</evidence>
<organism evidence="16 17">
    <name type="scientific">Meganyctiphanes norvegica</name>
    <name type="common">Northern krill</name>
    <name type="synonym">Thysanopoda norvegica</name>
    <dbReference type="NCBI Taxonomy" id="48144"/>
    <lineage>
        <taxon>Eukaryota</taxon>
        <taxon>Metazoa</taxon>
        <taxon>Ecdysozoa</taxon>
        <taxon>Arthropoda</taxon>
        <taxon>Crustacea</taxon>
        <taxon>Multicrustacea</taxon>
        <taxon>Malacostraca</taxon>
        <taxon>Eumalacostraca</taxon>
        <taxon>Eucarida</taxon>
        <taxon>Euphausiacea</taxon>
        <taxon>Euphausiidae</taxon>
        <taxon>Meganyctiphanes</taxon>
    </lineage>
</organism>
<evidence type="ECO:0000313" key="17">
    <source>
        <dbReference type="Proteomes" id="UP001497623"/>
    </source>
</evidence>
<dbReference type="GO" id="GO:0005721">
    <property type="term" value="C:pericentric heterochromatin"/>
    <property type="evidence" value="ECO:0007669"/>
    <property type="project" value="TreeGrafter"/>
</dbReference>
<gene>
    <name evidence="16" type="ORF">MNOR_LOCUS11158</name>
</gene>
<feature type="compositionally biased region" description="Basic and acidic residues" evidence="14">
    <location>
        <begin position="239"/>
        <end position="251"/>
    </location>
</feature>
<dbReference type="Gene3D" id="3.30.40.10">
    <property type="entry name" value="Zinc/RING finger domain, C3HC4 (zinc finger)"/>
    <property type="match status" value="1"/>
</dbReference>